<dbReference type="AlphaFoldDB" id="A0A0E9XYC0"/>
<reference evidence="1" key="2">
    <citation type="journal article" date="2015" name="Fish Shellfish Immunol.">
        <title>Early steps in the European eel (Anguilla anguilla)-Vibrio vulnificus interaction in the gills: Role of the RtxA13 toxin.</title>
        <authorList>
            <person name="Callol A."/>
            <person name="Pajuelo D."/>
            <person name="Ebbesson L."/>
            <person name="Teles M."/>
            <person name="MacKenzie S."/>
            <person name="Amaro C."/>
        </authorList>
    </citation>
    <scope>NUCLEOTIDE SEQUENCE</scope>
</reference>
<name>A0A0E9XYC0_ANGAN</name>
<reference evidence="1" key="1">
    <citation type="submission" date="2014-11" db="EMBL/GenBank/DDBJ databases">
        <authorList>
            <person name="Amaro Gonzalez C."/>
        </authorList>
    </citation>
    <scope>NUCLEOTIDE SEQUENCE</scope>
</reference>
<proteinExistence type="predicted"/>
<dbReference type="EMBL" id="GBXM01001874">
    <property type="protein sequence ID" value="JAI06704.1"/>
    <property type="molecule type" value="Transcribed_RNA"/>
</dbReference>
<evidence type="ECO:0000313" key="1">
    <source>
        <dbReference type="EMBL" id="JAI06704.1"/>
    </source>
</evidence>
<organism evidence="1">
    <name type="scientific">Anguilla anguilla</name>
    <name type="common">European freshwater eel</name>
    <name type="synonym">Muraena anguilla</name>
    <dbReference type="NCBI Taxonomy" id="7936"/>
    <lineage>
        <taxon>Eukaryota</taxon>
        <taxon>Metazoa</taxon>
        <taxon>Chordata</taxon>
        <taxon>Craniata</taxon>
        <taxon>Vertebrata</taxon>
        <taxon>Euteleostomi</taxon>
        <taxon>Actinopterygii</taxon>
        <taxon>Neopterygii</taxon>
        <taxon>Teleostei</taxon>
        <taxon>Anguilliformes</taxon>
        <taxon>Anguillidae</taxon>
        <taxon>Anguilla</taxon>
    </lineage>
</organism>
<protein>
    <submittedName>
        <fullName evidence="1">Uncharacterized protein</fullName>
    </submittedName>
</protein>
<accession>A0A0E9XYC0</accession>
<sequence length="25" mass="2770">MQELSKCNFAVIVSLGYFCICVSTN</sequence>